<evidence type="ECO:0000256" key="1">
    <source>
        <dbReference type="SAM" id="SignalP"/>
    </source>
</evidence>
<dbReference type="Proteomes" id="UP000253529">
    <property type="component" value="Unassembled WGS sequence"/>
</dbReference>
<comment type="caution">
    <text evidence="2">The sequence shown here is derived from an EMBL/GenBank/DDBJ whole genome shotgun (WGS) entry which is preliminary data.</text>
</comment>
<feature type="signal peptide" evidence="1">
    <location>
        <begin position="1"/>
        <end position="25"/>
    </location>
</feature>
<evidence type="ECO:0008006" key="4">
    <source>
        <dbReference type="Google" id="ProtNLM"/>
    </source>
</evidence>
<keyword evidence="1" id="KW-0732">Signal</keyword>
<protein>
    <recommendedName>
        <fullName evidence="4">Secreted protein with PEP-CTERM sorting signal</fullName>
    </recommendedName>
</protein>
<proteinExistence type="predicted"/>
<accession>A0A366F3H7</accession>
<evidence type="ECO:0000313" key="2">
    <source>
        <dbReference type="EMBL" id="RBP09212.1"/>
    </source>
</evidence>
<feature type="chain" id="PRO_5017058918" description="Secreted protein with PEP-CTERM sorting signal" evidence="1">
    <location>
        <begin position="26"/>
        <end position="403"/>
    </location>
</feature>
<dbReference type="EMBL" id="QNRK01000022">
    <property type="protein sequence ID" value="RBP09212.1"/>
    <property type="molecule type" value="Genomic_DNA"/>
</dbReference>
<name>A0A366F3H7_9HYPH</name>
<keyword evidence="3" id="KW-1185">Reference proteome</keyword>
<sequence>MSHAPSFRLIGASASMIVFAGTALADPAPVYGDQTVTIPVANVSNGQFTGSPQISVAFGSGSASDMVFGPSQLYTMDTGSTGVAVDTSVWTPEGTNLGSGSVYYSSSKLEYTGTWYAATLQVGDAQNNATVSVPVLSVSGWSTCTQYPQCTANAAPPHIAYFGVGFAREANSEAQINGKIASIPADNPLLNITQVNGVTVTASTPAGAGGATGDYTSGYILTPQGVTLGLTAANTANFALTSVAPWLDVPQDDYADWSPISGTLTYNGVSIPNTKILPDTGIEYMFATPGTGAPVHPLTSIQVQIGSGVTYAFDVGSGGVPAPGSPPAAPPWVDAYGGSAPFVNTGYHFFNQYKYMYDYVNGNVGFAEMTAPAPEASTWLMILIGFGGAGVAGRAARRAPAAA</sequence>
<evidence type="ECO:0000313" key="3">
    <source>
        <dbReference type="Proteomes" id="UP000253529"/>
    </source>
</evidence>
<dbReference type="AlphaFoldDB" id="A0A366F3H7"/>
<organism evidence="2 3">
    <name type="scientific">Roseiarcus fermentans</name>
    <dbReference type="NCBI Taxonomy" id="1473586"/>
    <lineage>
        <taxon>Bacteria</taxon>
        <taxon>Pseudomonadati</taxon>
        <taxon>Pseudomonadota</taxon>
        <taxon>Alphaproteobacteria</taxon>
        <taxon>Hyphomicrobiales</taxon>
        <taxon>Roseiarcaceae</taxon>
        <taxon>Roseiarcus</taxon>
    </lineage>
</organism>
<reference evidence="2 3" key="1">
    <citation type="submission" date="2018-06" db="EMBL/GenBank/DDBJ databases">
        <title>Genomic Encyclopedia of Type Strains, Phase IV (KMG-IV): sequencing the most valuable type-strain genomes for metagenomic binning, comparative biology and taxonomic classification.</title>
        <authorList>
            <person name="Goeker M."/>
        </authorList>
    </citation>
    <scope>NUCLEOTIDE SEQUENCE [LARGE SCALE GENOMIC DNA]</scope>
    <source>
        <strain evidence="2 3">DSM 24875</strain>
    </source>
</reference>
<gene>
    <name evidence="2" type="ORF">DFR50_12249</name>
</gene>